<keyword evidence="9" id="KW-1185">Reference proteome</keyword>
<evidence type="ECO:0000256" key="7">
    <source>
        <dbReference type="SAM" id="Phobius"/>
    </source>
</evidence>
<dbReference type="Gene3D" id="1.20.1250.20">
    <property type="entry name" value="MFS general substrate transporter like domains"/>
    <property type="match status" value="1"/>
</dbReference>
<feature type="transmembrane region" description="Helical" evidence="7">
    <location>
        <begin position="285"/>
        <end position="304"/>
    </location>
</feature>
<feature type="transmembrane region" description="Helical" evidence="7">
    <location>
        <begin position="51"/>
        <end position="69"/>
    </location>
</feature>
<proteinExistence type="predicted"/>
<evidence type="ECO:0000256" key="5">
    <source>
        <dbReference type="ARBA" id="ARBA00022989"/>
    </source>
</evidence>
<dbReference type="RefSeq" id="WP_380318941.1">
    <property type="nucleotide sequence ID" value="NZ_JBHYPW010000007.1"/>
</dbReference>
<dbReference type="Proteomes" id="UP001599542">
    <property type="component" value="Unassembled WGS sequence"/>
</dbReference>
<comment type="subcellular location">
    <subcellularLocation>
        <location evidence="1">Cell membrane</location>
        <topology evidence="1">Multi-pass membrane protein</topology>
    </subcellularLocation>
</comment>
<organism evidence="8 9">
    <name type="scientific">Kitasatospora phosalacinea</name>
    <dbReference type="NCBI Taxonomy" id="2065"/>
    <lineage>
        <taxon>Bacteria</taxon>
        <taxon>Bacillati</taxon>
        <taxon>Actinomycetota</taxon>
        <taxon>Actinomycetes</taxon>
        <taxon>Kitasatosporales</taxon>
        <taxon>Streptomycetaceae</taxon>
        <taxon>Kitasatospora</taxon>
    </lineage>
</organism>
<evidence type="ECO:0000313" key="9">
    <source>
        <dbReference type="Proteomes" id="UP001599542"/>
    </source>
</evidence>
<dbReference type="PANTHER" id="PTHR23513:SF11">
    <property type="entry name" value="STAPHYLOFERRIN A TRANSPORTER"/>
    <property type="match status" value="1"/>
</dbReference>
<accession>A0ABW6GMV9</accession>
<keyword evidence="5 7" id="KW-1133">Transmembrane helix</keyword>
<feature type="transmembrane region" description="Helical" evidence="7">
    <location>
        <begin position="20"/>
        <end position="39"/>
    </location>
</feature>
<feature type="transmembrane region" description="Helical" evidence="7">
    <location>
        <begin position="227"/>
        <end position="246"/>
    </location>
</feature>
<dbReference type="CDD" id="cd06173">
    <property type="entry name" value="MFS_MefA_like"/>
    <property type="match status" value="1"/>
</dbReference>
<name>A0ABW6GMV9_9ACTN</name>
<evidence type="ECO:0000313" key="8">
    <source>
        <dbReference type="EMBL" id="MFE1354090.1"/>
    </source>
</evidence>
<evidence type="ECO:0000256" key="6">
    <source>
        <dbReference type="ARBA" id="ARBA00023136"/>
    </source>
</evidence>
<dbReference type="EMBL" id="JBHYPX010000037">
    <property type="protein sequence ID" value="MFE1354090.1"/>
    <property type="molecule type" value="Genomic_DNA"/>
</dbReference>
<dbReference type="PANTHER" id="PTHR23513">
    <property type="entry name" value="INTEGRAL MEMBRANE EFFLUX PROTEIN-RELATED"/>
    <property type="match status" value="1"/>
</dbReference>
<dbReference type="SUPFAM" id="SSF103473">
    <property type="entry name" value="MFS general substrate transporter"/>
    <property type="match status" value="1"/>
</dbReference>
<evidence type="ECO:0000256" key="3">
    <source>
        <dbReference type="ARBA" id="ARBA00022475"/>
    </source>
</evidence>
<keyword evidence="2" id="KW-0813">Transport</keyword>
<evidence type="ECO:0000256" key="2">
    <source>
        <dbReference type="ARBA" id="ARBA00022448"/>
    </source>
</evidence>
<dbReference type="InterPro" id="IPR036259">
    <property type="entry name" value="MFS_trans_sf"/>
</dbReference>
<dbReference type="InterPro" id="IPR010290">
    <property type="entry name" value="TM_effector"/>
</dbReference>
<dbReference type="Pfam" id="PF05977">
    <property type="entry name" value="MFS_3"/>
    <property type="match status" value="1"/>
</dbReference>
<evidence type="ECO:0000256" key="4">
    <source>
        <dbReference type="ARBA" id="ARBA00022692"/>
    </source>
</evidence>
<keyword evidence="4 7" id="KW-0812">Transmembrane</keyword>
<keyword evidence="6 7" id="KW-0472">Membrane</keyword>
<sequence length="408" mass="41588">MLPPLLHHPAFRRFLLGRAVSQLGSATAPVALAFAVLDASAGRAADLGTVLAVRTVPLLGLMLIGGAVADRLPRRTVLVATHLGAGLSQGAAALLLLTGHYALGAFAALEFCNGALTAFTSPALRGVLPELVPPGQLRPGNALLGLTANAGKLLGPPLAGLLVAGAGPGWAVALDAASYLPAAYLLARLPATRAPATRARPSAKPSAVRHELRELREGWTVLRRTRWIWWTTWSCCATNLLLVGPWQLLGPALAGPALWGALLAARGAGLLLADAAAYRLAPRRLLATGQLAGLLLPLPLLALARHAPAPLLLAAAAASGPGLALSATAWDTSLQEHLPNEVLSRVSADADVLAYLAIPLGQLACGPLTARFGAPAVATAAATAQAALVLLPLLSPAVRRLPHAVAPA</sequence>
<gene>
    <name evidence="8" type="ORF">ACFW6T_19095</name>
</gene>
<reference evidence="8 9" key="1">
    <citation type="submission" date="2024-09" db="EMBL/GenBank/DDBJ databases">
        <title>The Natural Products Discovery Center: Release of the First 8490 Sequenced Strains for Exploring Actinobacteria Biosynthetic Diversity.</title>
        <authorList>
            <person name="Kalkreuter E."/>
            <person name="Kautsar S.A."/>
            <person name="Yang D."/>
            <person name="Bader C.D."/>
            <person name="Teijaro C.N."/>
            <person name="Fluegel L."/>
            <person name="Davis C.M."/>
            <person name="Simpson J.R."/>
            <person name="Lauterbach L."/>
            <person name="Steele A.D."/>
            <person name="Gui C."/>
            <person name="Meng S."/>
            <person name="Li G."/>
            <person name="Viehrig K."/>
            <person name="Ye F."/>
            <person name="Su P."/>
            <person name="Kiefer A.F."/>
            <person name="Nichols A."/>
            <person name="Cepeda A.J."/>
            <person name="Yan W."/>
            <person name="Fan B."/>
            <person name="Jiang Y."/>
            <person name="Adhikari A."/>
            <person name="Zheng C.-J."/>
            <person name="Schuster L."/>
            <person name="Cowan T.M."/>
            <person name="Smanski M.J."/>
            <person name="Chevrette M.G."/>
            <person name="De Carvalho L.P.S."/>
            <person name="Shen B."/>
        </authorList>
    </citation>
    <scope>NUCLEOTIDE SEQUENCE [LARGE SCALE GENOMIC DNA]</scope>
    <source>
        <strain evidence="8 9">NPDC058753</strain>
    </source>
</reference>
<comment type="caution">
    <text evidence="8">The sequence shown here is derived from an EMBL/GenBank/DDBJ whole genome shotgun (WGS) entry which is preliminary data.</text>
</comment>
<evidence type="ECO:0000256" key="1">
    <source>
        <dbReference type="ARBA" id="ARBA00004651"/>
    </source>
</evidence>
<keyword evidence="3" id="KW-1003">Cell membrane</keyword>
<protein>
    <submittedName>
        <fullName evidence="8">MFS transporter</fullName>
    </submittedName>
</protein>
<feature type="transmembrane region" description="Helical" evidence="7">
    <location>
        <begin position="89"/>
        <end position="109"/>
    </location>
</feature>
<feature type="transmembrane region" description="Helical" evidence="7">
    <location>
        <begin position="252"/>
        <end position="273"/>
    </location>
</feature>